<keyword evidence="2" id="KW-1185">Reference proteome</keyword>
<comment type="caution">
    <text evidence="1">The sequence shown here is derived from an EMBL/GenBank/DDBJ whole genome shotgun (WGS) entry which is preliminary data.</text>
</comment>
<protein>
    <submittedName>
        <fullName evidence="1">Uncharacterized protein</fullName>
    </submittedName>
</protein>
<evidence type="ECO:0000313" key="1">
    <source>
        <dbReference type="EMBL" id="ESU26926.1"/>
    </source>
</evidence>
<evidence type="ECO:0000313" key="2">
    <source>
        <dbReference type="Proteomes" id="UP000018234"/>
    </source>
</evidence>
<proteinExistence type="predicted"/>
<name>A0ABN0QIB0_9FLAO</name>
<gene>
    <name evidence="1" type="ORF">FSS13T_10970</name>
</gene>
<accession>A0ABN0QIB0</accession>
<dbReference type="Proteomes" id="UP000018234">
    <property type="component" value="Unassembled WGS sequence"/>
</dbReference>
<organism evidence="1 2">
    <name type="scientific">Flavobacterium saliperosum S13</name>
    <dbReference type="NCBI Taxonomy" id="1341155"/>
    <lineage>
        <taxon>Bacteria</taxon>
        <taxon>Pseudomonadati</taxon>
        <taxon>Bacteroidota</taxon>
        <taxon>Flavobacteriia</taxon>
        <taxon>Flavobacteriales</taxon>
        <taxon>Flavobacteriaceae</taxon>
        <taxon>Flavobacterium</taxon>
    </lineage>
</organism>
<reference evidence="1 2" key="1">
    <citation type="submission" date="2013-08" db="EMBL/GenBank/DDBJ databases">
        <title>Flavobacterium saliperosum type strain genome sequencing.</title>
        <authorList>
            <person name="Lee K."/>
            <person name="Yi H."/>
            <person name="Park S."/>
            <person name="Chun J."/>
        </authorList>
    </citation>
    <scope>NUCLEOTIDE SEQUENCE [LARGE SCALE GENOMIC DNA]</scope>
    <source>
        <strain evidence="1 2">S13</strain>
    </source>
</reference>
<dbReference type="EMBL" id="AVFO01000015">
    <property type="protein sequence ID" value="ESU26926.1"/>
    <property type="molecule type" value="Genomic_DNA"/>
</dbReference>
<sequence length="38" mass="4050">MNSGAPMGMPKAFASSLREMMQPSLLDKITIGLPANWG</sequence>